<organism evidence="1 2">
    <name type="scientific">Campylobacter hyointestinalis subsp. lawsonii</name>
    <dbReference type="NCBI Taxonomy" id="91353"/>
    <lineage>
        <taxon>Bacteria</taxon>
        <taxon>Pseudomonadati</taxon>
        <taxon>Campylobacterota</taxon>
        <taxon>Epsilonproteobacteria</taxon>
        <taxon>Campylobacterales</taxon>
        <taxon>Campylobacteraceae</taxon>
        <taxon>Campylobacter</taxon>
    </lineage>
</organism>
<reference evidence="1 2" key="1">
    <citation type="submission" date="2019-09" db="EMBL/GenBank/DDBJ databases">
        <title>Draft genome sequences of 48 bacterial type strains from the CCUG.</title>
        <authorList>
            <person name="Tunovic T."/>
            <person name="Pineiro-Iglesias B."/>
            <person name="Unosson C."/>
            <person name="Inganas E."/>
            <person name="Ohlen M."/>
            <person name="Cardew S."/>
            <person name="Jensie-Markopoulos S."/>
            <person name="Salva-Serra F."/>
            <person name="Jaen-Luchoro D."/>
            <person name="Karlsson R."/>
            <person name="Svensson-Stadler L."/>
            <person name="Chun J."/>
            <person name="Moore E."/>
        </authorList>
    </citation>
    <scope>NUCLEOTIDE SEQUENCE [LARGE SCALE GENOMIC DNA]</scope>
    <source>
        <strain evidence="1 2">CCUG 34538</strain>
    </source>
</reference>
<dbReference type="RefSeq" id="WP_151062182.1">
    <property type="nucleotide sequence ID" value="NZ_CP053828.1"/>
</dbReference>
<dbReference type="EMBL" id="VZON01000012">
    <property type="protein sequence ID" value="KAB0610920.1"/>
    <property type="molecule type" value="Genomic_DNA"/>
</dbReference>
<gene>
    <name evidence="1" type="ORF">F7P66_09000</name>
</gene>
<sequence>MILDNLILNPYALLPKSKTLILSKQYPSYDDLYKYGFLHSRVRSYKDSNFLVDIFRINNQFNEPFREFQGIDVASGDSTLLENTLNMGYYDKVLVHMIDSNMWKILEKFIDKIKVIVWIHGAEIQVWQRRAYEFERLNPDEIDRQKRLSANRVFKIKVKNFYTFF</sequence>
<protein>
    <submittedName>
        <fullName evidence="1">Uncharacterized protein</fullName>
    </submittedName>
</protein>
<evidence type="ECO:0000313" key="1">
    <source>
        <dbReference type="EMBL" id="KAB0610920.1"/>
    </source>
</evidence>
<name>A0AAV6EDE7_CAMHY</name>
<dbReference type="AlphaFoldDB" id="A0AAV6EDE7"/>
<evidence type="ECO:0000313" key="2">
    <source>
        <dbReference type="Proteomes" id="UP000423641"/>
    </source>
</evidence>
<dbReference type="Proteomes" id="UP000423641">
    <property type="component" value="Unassembled WGS sequence"/>
</dbReference>
<dbReference type="GeneID" id="56510274"/>
<proteinExistence type="predicted"/>
<comment type="caution">
    <text evidence="1">The sequence shown here is derived from an EMBL/GenBank/DDBJ whole genome shotgun (WGS) entry which is preliminary data.</text>
</comment>
<accession>A0AAV6EDE7</accession>